<dbReference type="PRINTS" id="PR00691">
    <property type="entry name" value="ADHESINB"/>
</dbReference>
<evidence type="ECO:0000256" key="1">
    <source>
        <dbReference type="ARBA" id="ARBA00011028"/>
    </source>
</evidence>
<dbReference type="GO" id="GO:0030001">
    <property type="term" value="P:metal ion transport"/>
    <property type="evidence" value="ECO:0007669"/>
    <property type="project" value="InterPro"/>
</dbReference>
<evidence type="ECO:0000313" key="4">
    <source>
        <dbReference type="EMBL" id="VWL85542.1"/>
    </source>
</evidence>
<dbReference type="GO" id="GO:0046872">
    <property type="term" value="F:metal ion binding"/>
    <property type="evidence" value="ECO:0007669"/>
    <property type="project" value="InterPro"/>
</dbReference>
<proteinExistence type="inferred from homology"/>
<dbReference type="GO" id="GO:0007155">
    <property type="term" value="P:cell adhesion"/>
    <property type="evidence" value="ECO:0007669"/>
    <property type="project" value="InterPro"/>
</dbReference>
<dbReference type="InterPro" id="IPR050492">
    <property type="entry name" value="Bact_metal-bind_prot9"/>
</dbReference>
<evidence type="ECO:0000313" key="5">
    <source>
        <dbReference type="Proteomes" id="UP000419017"/>
    </source>
</evidence>
<sequence>MKKLITLILSFLTLSIMGIAKAKIGVTLLPYYSYVSNIVDDKMEVVTIIPENVDVHSYSPSTKDMQKLLDLDYIVVNGIGHDDFVYPMIEAIKKDNKNLKVIYANTETALLDTKGQRRNGIKNPHTFISIQKSIEQVNYIAKKLSEYDSKNKKTYVKNAINYSRKLRKIKREELKKLDGINLSNLKVATTHAGYDYLLNEFGMTVSLVVEPSHAQNPNTKDLKNTIEKIKEENIQILFDELGANPKNANILNKETGIKIAHLSHLTTGKYEKDAFEKFIKEDFSYIVDAIKSLDGNK</sequence>
<reference evidence="4 5" key="1">
    <citation type="submission" date="2019-10" db="EMBL/GenBank/DDBJ databases">
        <authorList>
            <person name="Blom J."/>
        </authorList>
    </citation>
    <scope>NUCLEOTIDE SEQUENCE [LARGE SCALE GENOMIC DNA]</scope>
    <source>
        <strain evidence="4 5">ES3154-GLU</strain>
    </source>
</reference>
<gene>
    <name evidence="4" type="ORF">OMES3154_00828</name>
</gene>
<protein>
    <submittedName>
        <fullName evidence="4">Manganese ABC transporter, manganese-binding adhesion liprotein</fullName>
    </submittedName>
</protein>
<dbReference type="Gene3D" id="3.40.50.1980">
    <property type="entry name" value="Nitrogenase molybdenum iron protein domain"/>
    <property type="match status" value="2"/>
</dbReference>
<dbReference type="EMBL" id="CABWIB010000001">
    <property type="protein sequence ID" value="VWL85542.1"/>
    <property type="molecule type" value="Genomic_DNA"/>
</dbReference>
<keyword evidence="2" id="KW-0813">Transport</keyword>
<dbReference type="PANTHER" id="PTHR42953:SF3">
    <property type="entry name" value="HIGH-AFFINITY ZINC UPTAKE SYSTEM PROTEIN ZNUA"/>
    <property type="match status" value="1"/>
</dbReference>
<dbReference type="Pfam" id="PF01297">
    <property type="entry name" value="ZnuA"/>
    <property type="match status" value="1"/>
</dbReference>
<organism evidence="4 5">
    <name type="scientific">Oceanivirga miroungae</name>
    <dbReference type="NCBI Taxonomy" id="1130046"/>
    <lineage>
        <taxon>Bacteria</taxon>
        <taxon>Fusobacteriati</taxon>
        <taxon>Fusobacteriota</taxon>
        <taxon>Fusobacteriia</taxon>
        <taxon>Fusobacteriales</taxon>
        <taxon>Leptotrichiaceae</taxon>
        <taxon>Oceanivirga</taxon>
    </lineage>
</organism>
<dbReference type="RefSeq" id="WP_156683528.1">
    <property type="nucleotide sequence ID" value="NZ_CABWIB010000001.1"/>
</dbReference>
<keyword evidence="5" id="KW-1185">Reference proteome</keyword>
<dbReference type="InterPro" id="IPR006129">
    <property type="entry name" value="AdhesinB"/>
</dbReference>
<dbReference type="Proteomes" id="UP000419017">
    <property type="component" value="Unassembled WGS sequence"/>
</dbReference>
<accession>A0A6I8M6M0</accession>
<comment type="similarity">
    <text evidence="1">Belongs to the bacterial solute-binding protein 9 family.</text>
</comment>
<evidence type="ECO:0000256" key="2">
    <source>
        <dbReference type="ARBA" id="ARBA00022448"/>
    </source>
</evidence>
<dbReference type="InterPro" id="IPR006127">
    <property type="entry name" value="ZnuA-like"/>
</dbReference>
<name>A0A6I8M6M0_9FUSO</name>
<dbReference type="SUPFAM" id="SSF53807">
    <property type="entry name" value="Helical backbone' metal receptor"/>
    <property type="match status" value="1"/>
</dbReference>
<keyword evidence="3" id="KW-0732">Signal</keyword>
<evidence type="ECO:0000256" key="3">
    <source>
        <dbReference type="ARBA" id="ARBA00022729"/>
    </source>
</evidence>
<dbReference type="PANTHER" id="PTHR42953">
    <property type="entry name" value="HIGH-AFFINITY ZINC UPTAKE SYSTEM PROTEIN ZNUA-RELATED"/>
    <property type="match status" value="1"/>
</dbReference>
<dbReference type="AlphaFoldDB" id="A0A6I8M6M0"/>